<accession>A0A834R2K1</accession>
<reference evidence="4" key="1">
    <citation type="journal article" date="2020" name="PLoS Negl. Trop. Dis.">
        <title>High-quality nuclear genome for Sarcoptes scabiei-A critical resource for a neglected parasite.</title>
        <authorList>
            <person name="Korhonen P.K."/>
            <person name="Gasser R.B."/>
            <person name="Ma G."/>
            <person name="Wang T."/>
            <person name="Stroehlein A.J."/>
            <person name="Young N.D."/>
            <person name="Ang C.S."/>
            <person name="Fernando D.D."/>
            <person name="Lu H.C."/>
            <person name="Taylor S."/>
            <person name="Reynolds S.L."/>
            <person name="Mofiz E."/>
            <person name="Najaraj S.H."/>
            <person name="Gowda H."/>
            <person name="Madugundu A."/>
            <person name="Renuse S."/>
            <person name="Holt D."/>
            <person name="Pandey A."/>
            <person name="Papenfuss A.T."/>
            <person name="Fischer K."/>
        </authorList>
    </citation>
    <scope>NUCLEOTIDE SEQUENCE [LARGE SCALE GENOMIC DNA]</scope>
</reference>
<dbReference type="EnsemblMetazoa" id="SSS_4819s_mrna">
    <property type="protein sequence ID" value="KAF7488107.1"/>
    <property type="gene ID" value="SSS_4819"/>
</dbReference>
<evidence type="ECO:0000313" key="2">
    <source>
        <dbReference type="EMBL" id="KAF7488107.1"/>
    </source>
</evidence>
<feature type="transmembrane region" description="Helical" evidence="1">
    <location>
        <begin position="295"/>
        <end position="319"/>
    </location>
</feature>
<reference evidence="2" key="2">
    <citation type="submission" date="2020-01" db="EMBL/GenBank/DDBJ databases">
        <authorList>
            <person name="Korhonen P.K.K."/>
            <person name="Guangxu M.G."/>
            <person name="Wang T.W."/>
            <person name="Stroehlein A.J.S."/>
            <person name="Young N.D."/>
            <person name="Ang C.-S.A."/>
            <person name="Fernando D.W.F."/>
            <person name="Lu H.L."/>
            <person name="Taylor S.T."/>
            <person name="Ehtesham M.E.M."/>
            <person name="Najaraj S.H.N."/>
            <person name="Harsha G.H.G."/>
            <person name="Madugundu A.M."/>
            <person name="Renuse S.R."/>
            <person name="Holt D.H."/>
            <person name="Pandey A.P."/>
            <person name="Papenfuss A.P."/>
            <person name="Gasser R.B.G."/>
            <person name="Fischer K.F."/>
        </authorList>
    </citation>
    <scope>NUCLEOTIDE SEQUENCE</scope>
    <source>
        <strain evidence="2">SSS_KF_BRIS2020</strain>
    </source>
</reference>
<dbReference type="AlphaFoldDB" id="A0A834R2K1"/>
<name>A0A834R2K1_SARSC</name>
<dbReference type="OrthoDB" id="6502904at2759"/>
<dbReference type="InterPro" id="IPR036375">
    <property type="entry name" value="Hemopexin-like_dom_sf"/>
</dbReference>
<gene>
    <name evidence="2" type="ORF">SSS_4819</name>
</gene>
<evidence type="ECO:0000256" key="1">
    <source>
        <dbReference type="SAM" id="Phobius"/>
    </source>
</evidence>
<proteinExistence type="predicted"/>
<evidence type="ECO:0000313" key="4">
    <source>
        <dbReference type="Proteomes" id="UP000070412"/>
    </source>
</evidence>
<organism evidence="2">
    <name type="scientific">Sarcoptes scabiei</name>
    <name type="common">Itch mite</name>
    <name type="synonym">Acarus scabiei</name>
    <dbReference type="NCBI Taxonomy" id="52283"/>
    <lineage>
        <taxon>Eukaryota</taxon>
        <taxon>Metazoa</taxon>
        <taxon>Ecdysozoa</taxon>
        <taxon>Arthropoda</taxon>
        <taxon>Chelicerata</taxon>
        <taxon>Arachnida</taxon>
        <taxon>Acari</taxon>
        <taxon>Acariformes</taxon>
        <taxon>Sarcoptiformes</taxon>
        <taxon>Astigmata</taxon>
        <taxon>Psoroptidia</taxon>
        <taxon>Sarcoptoidea</taxon>
        <taxon>Sarcoptidae</taxon>
        <taxon>Sarcoptinae</taxon>
        <taxon>Sarcoptes</taxon>
    </lineage>
</organism>
<dbReference type="Proteomes" id="UP000070412">
    <property type="component" value="Unassembled WGS sequence"/>
</dbReference>
<dbReference type="EMBL" id="WVUK01000066">
    <property type="protein sequence ID" value="KAF7488107.1"/>
    <property type="molecule type" value="Genomic_DNA"/>
</dbReference>
<protein>
    <submittedName>
        <fullName evidence="2 3">Uncharacterized protein</fullName>
    </submittedName>
</protein>
<dbReference type="SUPFAM" id="SSF50923">
    <property type="entry name" value="Hemopexin-like domain"/>
    <property type="match status" value="1"/>
</dbReference>
<keyword evidence="1" id="KW-0812">Transmembrane</keyword>
<keyword evidence="4" id="KW-1185">Reference proteome</keyword>
<keyword evidence="1" id="KW-0472">Membrane</keyword>
<sequence>MKTFLLVYYLTNFFPNSIDCESLVSKNISILPANFGSQNHLVCWENRVDVLVSSIDGQIFALRHDLIWPMVIHNNIDLIALQKPYRNTQIFPNLPSDISMAFTMPLSDNSKISNLFGMTLFLKPPDYYLYRGLKHLRNESIQYWETGPFLDNRFLASLHNTNLILVAKNGLIPDGIKTMIGGQVFMFDTSKFPEWIGVFNVDPKFKNNFDWLKLKQLIPITLDDSSNSNHRYLALLDHGIVDGQFYCITEFDSIESCQNLKAISKAFACSDRIVELKKTNKIHKIWTVTNLNLSLILYGSMGLILSLTLINYALTINLYDLLKKFSKTSPSNEETESEENDQFSF</sequence>
<keyword evidence="1" id="KW-1133">Transmembrane helix</keyword>
<reference evidence="3" key="3">
    <citation type="submission" date="2022-06" db="UniProtKB">
        <authorList>
            <consortium name="EnsemblMetazoa"/>
        </authorList>
    </citation>
    <scope>IDENTIFICATION</scope>
</reference>
<evidence type="ECO:0000313" key="3">
    <source>
        <dbReference type="EnsemblMetazoa" id="KAF7488107.1"/>
    </source>
</evidence>